<comment type="caution">
    <text evidence="2">The sequence shown here is derived from an EMBL/GenBank/DDBJ whole genome shotgun (WGS) entry which is preliminary data.</text>
</comment>
<organism evidence="2 3">
    <name type="scientific">Penicillium canariense</name>
    <dbReference type="NCBI Taxonomy" id="189055"/>
    <lineage>
        <taxon>Eukaryota</taxon>
        <taxon>Fungi</taxon>
        <taxon>Dikarya</taxon>
        <taxon>Ascomycota</taxon>
        <taxon>Pezizomycotina</taxon>
        <taxon>Eurotiomycetes</taxon>
        <taxon>Eurotiomycetidae</taxon>
        <taxon>Eurotiales</taxon>
        <taxon>Aspergillaceae</taxon>
        <taxon>Penicillium</taxon>
    </lineage>
</organism>
<proteinExistence type="predicted"/>
<gene>
    <name evidence="2" type="ORF">N7482_009029</name>
</gene>
<evidence type="ECO:0000313" key="3">
    <source>
        <dbReference type="Proteomes" id="UP001149163"/>
    </source>
</evidence>
<keyword evidence="1" id="KW-0732">Signal</keyword>
<keyword evidence="3" id="KW-1185">Reference proteome</keyword>
<accession>A0A9W9HX57</accession>
<reference evidence="2" key="1">
    <citation type="submission" date="2022-11" db="EMBL/GenBank/DDBJ databases">
        <authorList>
            <person name="Petersen C."/>
        </authorList>
    </citation>
    <scope>NUCLEOTIDE SEQUENCE</scope>
    <source>
        <strain evidence="2">IBT 26290</strain>
    </source>
</reference>
<reference evidence="2" key="2">
    <citation type="journal article" date="2023" name="IMA Fungus">
        <title>Comparative genomic study of the Penicillium genus elucidates a diverse pangenome and 15 lateral gene transfer events.</title>
        <authorList>
            <person name="Petersen C."/>
            <person name="Sorensen T."/>
            <person name="Nielsen M.R."/>
            <person name="Sondergaard T.E."/>
            <person name="Sorensen J.L."/>
            <person name="Fitzpatrick D.A."/>
            <person name="Frisvad J.C."/>
            <person name="Nielsen K.L."/>
        </authorList>
    </citation>
    <scope>NUCLEOTIDE SEQUENCE</scope>
    <source>
        <strain evidence="2">IBT 26290</strain>
    </source>
</reference>
<name>A0A9W9HX57_9EURO</name>
<dbReference type="AlphaFoldDB" id="A0A9W9HX57"/>
<dbReference type="GeneID" id="81430329"/>
<dbReference type="RefSeq" id="XP_056540918.1">
    <property type="nucleotide sequence ID" value="XM_056691153.1"/>
</dbReference>
<dbReference type="EMBL" id="JAPQKN010000006">
    <property type="protein sequence ID" value="KAJ5157929.1"/>
    <property type="molecule type" value="Genomic_DNA"/>
</dbReference>
<evidence type="ECO:0000313" key="2">
    <source>
        <dbReference type="EMBL" id="KAJ5157929.1"/>
    </source>
</evidence>
<protein>
    <submittedName>
        <fullName evidence="2">Uncharacterized protein</fullName>
    </submittedName>
</protein>
<feature type="signal peptide" evidence="1">
    <location>
        <begin position="1"/>
        <end position="18"/>
    </location>
</feature>
<feature type="chain" id="PRO_5040951709" evidence="1">
    <location>
        <begin position="19"/>
        <end position="253"/>
    </location>
</feature>
<dbReference type="OrthoDB" id="4831122at2759"/>
<dbReference type="Proteomes" id="UP001149163">
    <property type="component" value="Unassembled WGS sequence"/>
</dbReference>
<sequence>MVLSRLFLALGGLALAAGAAIPSFNTSDVTGTNWLLNGNVLLWGHDGRTQAITHAEWEELKTNLTVGPPPPPPNWNVTRPARNDTHGLQARGACEGIAELQILETQTFVNWDVQVSPVVGNQYDQAYVSMAEGYSISNAIAISIQAWYGPLSKVLTLVLGVTYTRTWTTSTTETIADYVPAGLSGLIVSNPVTVRRYGNYIEGCYDDPTYNWYSADEQIPHTYQSVDWVQGAFRLCASKDYPVPFCEGNGFHY</sequence>
<evidence type="ECO:0000256" key="1">
    <source>
        <dbReference type="SAM" id="SignalP"/>
    </source>
</evidence>